<evidence type="ECO:0000256" key="5">
    <source>
        <dbReference type="SAM" id="SignalP"/>
    </source>
</evidence>
<sequence length="465" mass="51885">MKLTLKITVTLLVGILATSNLIAQKSPQKKPNIVLIMADDLGYGDIGTFGAKDIRTPNIDKLAENGLKFTSFYSTSPVCSPSRFGLLTGRYPRRQGIDGVFFPESFNGIPKEELTLAEALKTKGYSTGIVGKWHLGHHRAFLPLQNGFDEYFGIPYSNDMQATVYLRGNDVVQYNIDQRYTTKTYTEEAIKFIDKHKKEPFFLYLPHTMPHLPLYASPAFEGKSKRGLYGDVIEELDWSVRQVIESLKKNGLEENTLVIFTSDNGPWTIFDIEGGSAGKLRNGKGTTFEGGQRVPTVFQWPAKIKAGSVYEDLALHLDIFPTILKLAGYQASLANPIDGEDISPILTNQGKRKGDEFIYYSNGKIEAFRKGDWKIRLAQPASKNYLSGETIPATEAFLFNLKDDVGETKNLYASNPEKVAELLAALDKKAKTIGTNVASLPQRLPADDSHIKNYFKRHPEQKKSL</sequence>
<feature type="domain" description="Sulfatase N-terminal" evidence="6">
    <location>
        <begin position="31"/>
        <end position="329"/>
    </location>
</feature>
<gene>
    <name evidence="7" type="ORF">QM481_24120</name>
</gene>
<dbReference type="InterPro" id="IPR024607">
    <property type="entry name" value="Sulfatase_CS"/>
</dbReference>
<protein>
    <submittedName>
        <fullName evidence="7">Sulfatase</fullName>
    </submittedName>
</protein>
<keyword evidence="2" id="KW-0479">Metal-binding</keyword>
<comment type="similarity">
    <text evidence="1">Belongs to the sulfatase family.</text>
</comment>
<comment type="caution">
    <text evidence="7">The sequence shown here is derived from an EMBL/GenBank/DDBJ whole genome shotgun (WGS) entry which is preliminary data.</text>
</comment>
<reference evidence="7 8" key="1">
    <citation type="submission" date="2023-05" db="EMBL/GenBank/DDBJ databases">
        <title>Novel species of genus Flectobacillus isolated from stream in China.</title>
        <authorList>
            <person name="Lu H."/>
        </authorList>
    </citation>
    <scope>NUCLEOTIDE SEQUENCE [LARGE SCALE GENOMIC DNA]</scope>
    <source>
        <strain evidence="7 8">LFS242W</strain>
    </source>
</reference>
<dbReference type="EMBL" id="JASHIE010000023">
    <property type="protein sequence ID" value="MDI9877651.1"/>
    <property type="molecule type" value="Genomic_DNA"/>
</dbReference>
<proteinExistence type="inferred from homology"/>
<dbReference type="RefSeq" id="WP_283383686.1">
    <property type="nucleotide sequence ID" value="NZ_JASHIE010000023.1"/>
</dbReference>
<evidence type="ECO:0000256" key="2">
    <source>
        <dbReference type="ARBA" id="ARBA00022723"/>
    </source>
</evidence>
<evidence type="ECO:0000256" key="3">
    <source>
        <dbReference type="ARBA" id="ARBA00022801"/>
    </source>
</evidence>
<evidence type="ECO:0000256" key="1">
    <source>
        <dbReference type="ARBA" id="ARBA00008779"/>
    </source>
</evidence>
<dbReference type="Proteomes" id="UP001225761">
    <property type="component" value="Unassembled WGS sequence"/>
</dbReference>
<feature type="signal peptide" evidence="5">
    <location>
        <begin position="1"/>
        <end position="22"/>
    </location>
</feature>
<dbReference type="PANTHER" id="PTHR42693:SF33">
    <property type="entry name" value="ARYLSULFATASE"/>
    <property type="match status" value="1"/>
</dbReference>
<evidence type="ECO:0000313" key="7">
    <source>
        <dbReference type="EMBL" id="MDI9877651.1"/>
    </source>
</evidence>
<evidence type="ECO:0000259" key="6">
    <source>
        <dbReference type="Pfam" id="PF00884"/>
    </source>
</evidence>
<dbReference type="InterPro" id="IPR017850">
    <property type="entry name" value="Alkaline_phosphatase_core_sf"/>
</dbReference>
<keyword evidence="4" id="KW-0106">Calcium</keyword>
<dbReference type="Gene3D" id="3.30.1120.10">
    <property type="match status" value="1"/>
</dbReference>
<keyword evidence="3" id="KW-0378">Hydrolase</keyword>
<evidence type="ECO:0000313" key="8">
    <source>
        <dbReference type="Proteomes" id="UP001225761"/>
    </source>
</evidence>
<dbReference type="CDD" id="cd16026">
    <property type="entry name" value="GALNS_like"/>
    <property type="match status" value="1"/>
</dbReference>
<name>A0ABT6Z943_9BACT</name>
<dbReference type="InterPro" id="IPR000917">
    <property type="entry name" value="Sulfatase_N"/>
</dbReference>
<dbReference type="Pfam" id="PF00884">
    <property type="entry name" value="Sulfatase"/>
    <property type="match status" value="1"/>
</dbReference>
<dbReference type="PROSITE" id="PS00149">
    <property type="entry name" value="SULFATASE_2"/>
    <property type="match status" value="1"/>
</dbReference>
<evidence type="ECO:0000256" key="4">
    <source>
        <dbReference type="ARBA" id="ARBA00022837"/>
    </source>
</evidence>
<dbReference type="PANTHER" id="PTHR42693">
    <property type="entry name" value="ARYLSULFATASE FAMILY MEMBER"/>
    <property type="match status" value="1"/>
</dbReference>
<dbReference type="PROSITE" id="PS00523">
    <property type="entry name" value="SULFATASE_1"/>
    <property type="match status" value="1"/>
</dbReference>
<dbReference type="SUPFAM" id="SSF53649">
    <property type="entry name" value="Alkaline phosphatase-like"/>
    <property type="match status" value="1"/>
</dbReference>
<keyword evidence="8" id="KW-1185">Reference proteome</keyword>
<organism evidence="7 8">
    <name type="scientific">Flectobacillus rivi</name>
    <dbReference type="NCBI Taxonomy" id="2984209"/>
    <lineage>
        <taxon>Bacteria</taxon>
        <taxon>Pseudomonadati</taxon>
        <taxon>Bacteroidota</taxon>
        <taxon>Cytophagia</taxon>
        <taxon>Cytophagales</taxon>
        <taxon>Flectobacillaceae</taxon>
        <taxon>Flectobacillus</taxon>
    </lineage>
</organism>
<dbReference type="Pfam" id="PF14707">
    <property type="entry name" value="Sulfatase_C"/>
    <property type="match status" value="1"/>
</dbReference>
<accession>A0ABT6Z943</accession>
<dbReference type="InterPro" id="IPR050738">
    <property type="entry name" value="Sulfatase"/>
</dbReference>
<keyword evidence="5" id="KW-0732">Signal</keyword>
<feature type="chain" id="PRO_5046823171" evidence="5">
    <location>
        <begin position="23"/>
        <end position="465"/>
    </location>
</feature>
<dbReference type="Gene3D" id="3.40.720.10">
    <property type="entry name" value="Alkaline Phosphatase, subunit A"/>
    <property type="match status" value="1"/>
</dbReference>